<organism evidence="2 3">
    <name type="scientific">Steinernema carpocapsae</name>
    <name type="common">Entomopathogenic nematode</name>
    <dbReference type="NCBI Taxonomy" id="34508"/>
    <lineage>
        <taxon>Eukaryota</taxon>
        <taxon>Metazoa</taxon>
        <taxon>Ecdysozoa</taxon>
        <taxon>Nematoda</taxon>
        <taxon>Chromadorea</taxon>
        <taxon>Rhabditida</taxon>
        <taxon>Tylenchina</taxon>
        <taxon>Panagrolaimomorpha</taxon>
        <taxon>Strongyloidoidea</taxon>
        <taxon>Steinernematidae</taxon>
        <taxon>Steinernema</taxon>
    </lineage>
</organism>
<evidence type="ECO:0000313" key="2">
    <source>
        <dbReference type="EMBL" id="TKR87183.1"/>
    </source>
</evidence>
<dbReference type="EMBL" id="AZBU02000003">
    <property type="protein sequence ID" value="TKR87183.1"/>
    <property type="molecule type" value="Genomic_DNA"/>
</dbReference>
<evidence type="ECO:0000256" key="1">
    <source>
        <dbReference type="SAM" id="MobiDB-lite"/>
    </source>
</evidence>
<dbReference type="AlphaFoldDB" id="A0A4U5NVF7"/>
<proteinExistence type="predicted"/>
<dbReference type="Proteomes" id="UP000298663">
    <property type="component" value="Unassembled WGS sequence"/>
</dbReference>
<evidence type="ECO:0000313" key="3">
    <source>
        <dbReference type="Proteomes" id="UP000298663"/>
    </source>
</evidence>
<reference evidence="2 3" key="2">
    <citation type="journal article" date="2019" name="G3 (Bethesda)">
        <title>Hybrid Assembly of the Genome of the Entomopathogenic Nematode Steinernema carpocapsae Identifies the X-Chromosome.</title>
        <authorList>
            <person name="Serra L."/>
            <person name="Macchietto M."/>
            <person name="Macias-Munoz A."/>
            <person name="McGill C.J."/>
            <person name="Rodriguez I.M."/>
            <person name="Rodriguez B."/>
            <person name="Murad R."/>
            <person name="Mortazavi A."/>
        </authorList>
    </citation>
    <scope>NUCLEOTIDE SEQUENCE [LARGE SCALE GENOMIC DNA]</scope>
    <source>
        <strain evidence="2 3">ALL</strain>
    </source>
</reference>
<keyword evidence="3" id="KW-1185">Reference proteome</keyword>
<accession>A0A4U5NVF7</accession>
<reference evidence="2 3" key="1">
    <citation type="journal article" date="2015" name="Genome Biol.">
        <title>Comparative genomics of Steinernema reveals deeply conserved gene regulatory networks.</title>
        <authorList>
            <person name="Dillman A.R."/>
            <person name="Macchietto M."/>
            <person name="Porter C.F."/>
            <person name="Rogers A."/>
            <person name="Williams B."/>
            <person name="Antoshechkin I."/>
            <person name="Lee M.M."/>
            <person name="Goodwin Z."/>
            <person name="Lu X."/>
            <person name="Lewis E.E."/>
            <person name="Goodrich-Blair H."/>
            <person name="Stock S.P."/>
            <person name="Adams B.J."/>
            <person name="Sternberg P.W."/>
            <person name="Mortazavi A."/>
        </authorList>
    </citation>
    <scope>NUCLEOTIDE SEQUENCE [LARGE SCALE GENOMIC DNA]</scope>
    <source>
        <strain evidence="2 3">ALL</strain>
    </source>
</reference>
<name>A0A4U5NVF7_STECR</name>
<sequence length="94" mass="10234">MLMFCGAPRVVGSLLFRSAGTLMIRKFTYGSFGKVATCSNTCQLTRLPNIDPAKSSLSSLSRNGNPSPNKDRHVTYKTPLDEYTNTQSSRSSAP</sequence>
<gene>
    <name evidence="2" type="ORF">L596_011627</name>
</gene>
<protein>
    <submittedName>
        <fullName evidence="2">Uncharacterized protein</fullName>
    </submittedName>
</protein>
<feature type="region of interest" description="Disordered" evidence="1">
    <location>
        <begin position="53"/>
        <end position="94"/>
    </location>
</feature>
<feature type="compositionally biased region" description="Polar residues" evidence="1">
    <location>
        <begin position="83"/>
        <end position="94"/>
    </location>
</feature>
<comment type="caution">
    <text evidence="2">The sequence shown here is derived from an EMBL/GenBank/DDBJ whole genome shotgun (WGS) entry which is preliminary data.</text>
</comment>
<feature type="compositionally biased region" description="Polar residues" evidence="1">
    <location>
        <begin position="55"/>
        <end position="68"/>
    </location>
</feature>